<dbReference type="EMBL" id="PFFF01000028">
    <property type="protein sequence ID" value="PIV89737.1"/>
    <property type="molecule type" value="Genomic_DNA"/>
</dbReference>
<organism evidence="11 21">
    <name type="scientific">Huberarchaeum crystalense</name>
    <dbReference type="NCBI Taxonomy" id="2014257"/>
    <lineage>
        <taxon>Archaea</taxon>
        <taxon>Candidatus Huberarchaeota</taxon>
        <taxon>Candidatus Huberarchaeia</taxon>
        <taxon>Candidatus Huberarchaeales</taxon>
        <taxon>Candidatus Huberarchaeaceae</taxon>
        <taxon>Candidatus Huberarchaeum</taxon>
    </lineage>
</organism>
<dbReference type="Gene3D" id="3.30.70.3400">
    <property type="match status" value="1"/>
</dbReference>
<evidence type="ECO:0000256" key="9">
    <source>
        <dbReference type="SAM" id="Phobius"/>
    </source>
</evidence>
<dbReference type="Proteomes" id="UP000228989">
    <property type="component" value="Unassembled WGS sequence"/>
</dbReference>
<feature type="transmembrane region" description="Helical" evidence="9">
    <location>
        <begin position="429"/>
        <end position="447"/>
    </location>
</feature>
<feature type="transmembrane region" description="Helical" evidence="9">
    <location>
        <begin position="336"/>
        <end position="355"/>
    </location>
</feature>
<comment type="subcellular location">
    <subcellularLocation>
        <location evidence="1">Cell membrane</location>
        <topology evidence="1">Multi-pass membrane protein</topology>
    </subcellularLocation>
</comment>
<evidence type="ECO:0000313" key="15">
    <source>
        <dbReference type="EMBL" id="PIX27927.1"/>
    </source>
</evidence>
<dbReference type="EMBL" id="PCUF01000014">
    <property type="protein sequence ID" value="PIN66616.1"/>
    <property type="molecule type" value="Genomic_DNA"/>
</dbReference>
<evidence type="ECO:0000313" key="20">
    <source>
        <dbReference type="Proteomes" id="UP000228888"/>
    </source>
</evidence>
<dbReference type="EMBL" id="PFUW01000040">
    <property type="protein sequence ID" value="PJB03579.1"/>
    <property type="molecule type" value="Genomic_DNA"/>
</dbReference>
<comment type="caution">
    <text evidence="11">The sequence shown here is derived from an EMBL/GenBank/DDBJ whole genome shotgun (WGS) entry which is preliminary data.</text>
</comment>
<reference evidence="19 20" key="2">
    <citation type="submission" date="2017-09" db="EMBL/GenBank/DDBJ databases">
        <title>Depth-based differentiation of microbial function through sediment-hosted aquifers and enrichment of novel symbionts in the deep terrestrial subsurface.</title>
        <authorList>
            <person name="Probst A.J."/>
            <person name="Ladd B."/>
            <person name="Jarett J.K."/>
            <person name="Geller-Mcgrath D.E."/>
            <person name="Sieber C.M.K."/>
            <person name="Emerson J.B."/>
            <person name="Anantharaman K."/>
            <person name="Thomas B.C."/>
            <person name="Malmstrom R."/>
            <person name="Stieglmeier M."/>
            <person name="Klingl A."/>
            <person name="Woyke T."/>
            <person name="Ryan C.M."/>
            <person name="Banfield J.F."/>
        </authorList>
    </citation>
    <scope>NUCLEOTIDE SEQUENCE [LARGE SCALE GENOMIC DNA]</scope>
</reference>
<evidence type="ECO:0000313" key="18">
    <source>
        <dbReference type="EMBL" id="PJC01732.1"/>
    </source>
</evidence>
<keyword evidence="6 9" id="KW-1133">Transmembrane helix</keyword>
<evidence type="ECO:0000313" key="12">
    <source>
        <dbReference type="EMBL" id="PIV13548.1"/>
    </source>
</evidence>
<feature type="transmembrane region" description="Helical" evidence="9">
    <location>
        <begin position="362"/>
        <end position="382"/>
    </location>
</feature>
<dbReference type="EMBL" id="PFMG01000016">
    <property type="protein sequence ID" value="PIY99953.1"/>
    <property type="molecule type" value="Genomic_DNA"/>
</dbReference>
<sequence length="490" mass="53849">MPAKLSLENLIRKEWRAIFVFILLLASIYLINPLGVFGSGQKVIITNGQYAGQTFEAIFSQPIKTIDDYYFAMNQIKQGDSVICVIDGQKKIILAMENNSLGFNVSITPSRGLKYGLDIVGGTTVIIGFESPETVSNASEMIDRVYGVLNRRINSVGLTDMQIVKLKEENNYFLQISMAGTTREDLEQMLLRQGQFEAKIDNKTVFTGDQISKVGYPTVAQKGGYQLPLTITPGAAENYARILKTLDYSTEYKGYLNKKIVLLLDKENVSELLIANELKRSSADELITTSIKGSGGKKDADRMKALLESGSLPVQIKIYSMQPYSAKMGNVFLNEFLIALVSAFIGIAVLIFIRFKKIIDTLLVIGALVSELIIILGIAALIHWNLDIASIIALIAIVGSGVDNLIVILSEVRSGEQTGKTIHVRIERAFFVIYGSAFTTIASLLLFTTGVSFLKGFAITTIIGILVGVFITRPLFAHLISEVYTNRAPK</sequence>
<accession>A0A2H9QSK5</accession>
<dbReference type="PANTHER" id="PTHR30081:SF1">
    <property type="entry name" value="PROTEIN TRANSLOCASE SUBUNIT SECD"/>
    <property type="match status" value="1"/>
</dbReference>
<feature type="transmembrane region" description="Helical" evidence="9">
    <location>
        <begin position="453"/>
        <end position="471"/>
    </location>
</feature>
<evidence type="ECO:0000313" key="14">
    <source>
        <dbReference type="EMBL" id="PIV89737.1"/>
    </source>
</evidence>
<evidence type="ECO:0000256" key="3">
    <source>
        <dbReference type="ARBA" id="ARBA00022475"/>
    </source>
</evidence>
<accession>A0A2H9MMI0</accession>
<dbReference type="EMBL" id="PEUT01000055">
    <property type="protein sequence ID" value="PIV13548.1"/>
    <property type="molecule type" value="Genomic_DNA"/>
</dbReference>
<dbReference type="InterPro" id="IPR048634">
    <property type="entry name" value="SecD_SecF_C"/>
</dbReference>
<accession>A0A2H9N252</accession>
<dbReference type="Proteomes" id="UP000230713">
    <property type="component" value="Unassembled WGS sequence"/>
</dbReference>
<evidence type="ECO:0000313" key="17">
    <source>
        <dbReference type="EMBL" id="PJB03579.1"/>
    </source>
</evidence>
<evidence type="ECO:0000256" key="2">
    <source>
        <dbReference type="ARBA" id="ARBA00022448"/>
    </source>
</evidence>
<accession>A0A2H9RDL6</accession>
<dbReference type="PANTHER" id="PTHR30081">
    <property type="entry name" value="PROTEIN-EXPORT MEMBRANE PROTEIN SEC"/>
    <property type="match status" value="1"/>
</dbReference>
<name>A0A2G9LJ95_HUBC1</name>
<dbReference type="EMBL" id="PETW01000007">
    <property type="protein sequence ID" value="PIV46617.1"/>
    <property type="molecule type" value="Genomic_DNA"/>
</dbReference>
<evidence type="ECO:0000256" key="1">
    <source>
        <dbReference type="ARBA" id="ARBA00004651"/>
    </source>
</evidence>
<evidence type="ECO:0000256" key="8">
    <source>
        <dbReference type="ARBA" id="ARBA00023136"/>
    </source>
</evidence>
<evidence type="ECO:0000313" key="21">
    <source>
        <dbReference type="Proteomes" id="UP000229789"/>
    </source>
</evidence>
<accession>A0A2G9LJ95</accession>
<dbReference type="Proteomes" id="UP000229789">
    <property type="component" value="Unassembled WGS sequence"/>
</dbReference>
<dbReference type="SUPFAM" id="SSF82866">
    <property type="entry name" value="Multidrug efflux transporter AcrB transmembrane domain"/>
    <property type="match status" value="1"/>
</dbReference>
<dbReference type="GO" id="GO:0005886">
    <property type="term" value="C:plasma membrane"/>
    <property type="evidence" value="ECO:0007669"/>
    <property type="project" value="UniProtKB-SubCell"/>
</dbReference>
<dbReference type="Pfam" id="PF02355">
    <property type="entry name" value="SecD_SecF_C"/>
    <property type="match status" value="1"/>
</dbReference>
<gene>
    <name evidence="18" type="ORF">CO072_00195</name>
    <name evidence="17" type="ORF">CO124_02355</name>
    <name evidence="13" type="ORF">COS22_00365</name>
    <name evidence="12" type="ORF">COS45_02240</name>
    <name evidence="14" type="ORF">COW47_01170</name>
    <name evidence="11" type="ORF">COW69_01290</name>
    <name evidence="16" type="ORF">COY63_00660</name>
    <name evidence="15" type="ORF">COZ66_02180</name>
</gene>
<proteinExistence type="predicted"/>
<dbReference type="InterPro" id="IPR022813">
    <property type="entry name" value="SecD/SecF_arch_bac"/>
</dbReference>
<evidence type="ECO:0000256" key="4">
    <source>
        <dbReference type="ARBA" id="ARBA00022692"/>
    </source>
</evidence>
<evidence type="ECO:0000256" key="5">
    <source>
        <dbReference type="ARBA" id="ARBA00022927"/>
    </source>
</evidence>
<accession>A0A2H9M369</accession>
<evidence type="ECO:0000259" key="10">
    <source>
        <dbReference type="Pfam" id="PF02355"/>
    </source>
</evidence>
<evidence type="ECO:0000256" key="6">
    <source>
        <dbReference type="ARBA" id="ARBA00022989"/>
    </source>
</evidence>
<dbReference type="Proteomes" id="UP000230477">
    <property type="component" value="Unassembled WGS sequence"/>
</dbReference>
<protein>
    <recommendedName>
        <fullName evidence="10">Protein export membrane protein SecD/SecF C-terminal domain-containing protein</fullName>
    </recommendedName>
</protein>
<accession>A0A2H9M969</accession>
<keyword evidence="7" id="KW-0811">Translocation</keyword>
<evidence type="ECO:0000313" key="19">
    <source>
        <dbReference type="Proteomes" id="UP000228874"/>
    </source>
</evidence>
<dbReference type="Proteomes" id="UP000231232">
    <property type="component" value="Unassembled WGS sequence"/>
</dbReference>
<evidence type="ECO:0000256" key="7">
    <source>
        <dbReference type="ARBA" id="ARBA00023010"/>
    </source>
</evidence>
<feature type="domain" description="Protein export membrane protein SecD/SecF C-terminal" evidence="10">
    <location>
        <begin position="315"/>
        <end position="470"/>
    </location>
</feature>
<dbReference type="InterPro" id="IPR022646">
    <property type="entry name" value="SecD/SecF_CS"/>
</dbReference>
<keyword evidence="8 9" id="KW-0472">Membrane</keyword>
<dbReference type="EMBL" id="PFIH01000056">
    <property type="protein sequence ID" value="PIX27927.1"/>
    <property type="molecule type" value="Genomic_DNA"/>
</dbReference>
<evidence type="ECO:0000313" key="16">
    <source>
        <dbReference type="EMBL" id="PIY99953.1"/>
    </source>
</evidence>
<feature type="transmembrane region" description="Helical" evidence="9">
    <location>
        <begin position="388"/>
        <end position="409"/>
    </location>
</feature>
<dbReference type="Proteomes" id="UP000228888">
    <property type="component" value="Unassembled WGS sequence"/>
</dbReference>
<dbReference type="Gene3D" id="1.20.1640.10">
    <property type="entry name" value="Multidrug efflux transporter AcrB transmembrane domain"/>
    <property type="match status" value="1"/>
</dbReference>
<dbReference type="AlphaFoldDB" id="A0A2G9LJ95"/>
<dbReference type="Proteomes" id="UP000228874">
    <property type="component" value="Unassembled WGS sequence"/>
</dbReference>
<keyword evidence="4 9" id="KW-0812">Transmembrane</keyword>
<evidence type="ECO:0000313" key="13">
    <source>
        <dbReference type="EMBL" id="PIV46617.1"/>
    </source>
</evidence>
<keyword evidence="5" id="KW-0653">Protein transport</keyword>
<dbReference type="Pfam" id="PF07549">
    <property type="entry name" value="Sec_GG"/>
    <property type="match status" value="1"/>
</dbReference>
<dbReference type="GO" id="GO:0015031">
    <property type="term" value="P:protein transport"/>
    <property type="evidence" value="ECO:0007669"/>
    <property type="project" value="UniProtKB-KW"/>
</dbReference>
<dbReference type="EMBL" id="PFSX01000009">
    <property type="protein sequence ID" value="PJC01732.1"/>
    <property type="molecule type" value="Genomic_DNA"/>
</dbReference>
<keyword evidence="2" id="KW-0813">Transport</keyword>
<reference evidence="11 21" key="1">
    <citation type="submission" date="2017-09" db="EMBL/GenBank/DDBJ databases">
        <title>Depth-based differentiation of microbial function through sediment-hosted aquifers and enrichment of novel symbionts in the deep terrestrial subsurface.</title>
        <authorList>
            <person name="Probst A.J."/>
            <person name="Ladd B."/>
            <person name="Jarett J.K."/>
            <person name="Geller-Mcgrath D.E."/>
            <person name="Sieber C.M."/>
            <person name="Emerson J.B."/>
            <person name="Anantharaman K."/>
            <person name="Thomas B.C."/>
            <person name="Malmstrom R."/>
            <person name="Stieglmeier M."/>
            <person name="Klingl A."/>
            <person name="Woyke T."/>
            <person name="Ryan C.M."/>
            <person name="Banfield J.F."/>
        </authorList>
    </citation>
    <scope>NUCLEOTIDE SEQUENCE [LARGE SCALE GENOMIC DNA]</scope>
    <source>
        <strain evidence="13">CG02_land_8_20_14_3_00_31_209</strain>
        <strain evidence="12">CG03_land_8_20_14_0_80_31_114</strain>
        <strain evidence="14">CG17_big_fil_post_rev_8_21_14_2_50_31_73</strain>
        <strain evidence="11">CG18_big_fil_WC_8_21_14_2_50_31_19</strain>
        <strain evidence="16">CG_4_10_14_0_8_um_filter_31_133</strain>
        <strain evidence="15">CG_4_8_14_3_um_filter</strain>
        <strain evidence="18">CG_4_9_14_0_8_um_filter_31_21</strain>
        <strain evidence="17">CG_4_9_14_3_um_filter_31_125</strain>
    </source>
</reference>
<accession>A0A2H9P904</accession>
<evidence type="ECO:0000313" key="11">
    <source>
        <dbReference type="EMBL" id="PIN66616.1"/>
    </source>
</evidence>
<keyword evidence="3" id="KW-1003">Cell membrane</keyword>
<dbReference type="Proteomes" id="UP000231449">
    <property type="component" value="Unassembled WGS sequence"/>
</dbReference>